<organism evidence="1 2">
    <name type="scientific">Cynoglossus semilaevis</name>
    <name type="common">Tongue sole</name>
    <dbReference type="NCBI Taxonomy" id="244447"/>
    <lineage>
        <taxon>Eukaryota</taxon>
        <taxon>Metazoa</taxon>
        <taxon>Chordata</taxon>
        <taxon>Craniata</taxon>
        <taxon>Vertebrata</taxon>
        <taxon>Euteleostomi</taxon>
        <taxon>Actinopterygii</taxon>
        <taxon>Neopterygii</taxon>
        <taxon>Teleostei</taxon>
        <taxon>Neoteleostei</taxon>
        <taxon>Acanthomorphata</taxon>
        <taxon>Carangaria</taxon>
        <taxon>Pleuronectiformes</taxon>
        <taxon>Pleuronectoidei</taxon>
        <taxon>Cynoglossidae</taxon>
        <taxon>Cynoglossinae</taxon>
        <taxon>Cynoglossus</taxon>
    </lineage>
</organism>
<protein>
    <submittedName>
        <fullName evidence="1">Prostaglandin E synthase 3 like</fullName>
    </submittedName>
</protein>
<sequence length="202" mass="23452">MTDTTSLVLHHLFCTKCIKIKPDAVLRAASCFLRALSSPLLASHESQLSPKNIKKGSMNFQPAHAVWFDRKKYVTVNFKVQRPKDVKVDIHFLFIIIGYKCVFDDVFYNELHFYDKVQIYVSATPDCQWPRLQKDPAKPSWITVDFDNWRDWEHEEDDGKEEYDRYMDMIQEMASGNKGDTPDMGDLSDVSAVRTTVNHINI</sequence>
<dbReference type="AlphaFoldDB" id="A0A3P8UFX5"/>
<dbReference type="STRING" id="244447.ENSCSEP00000000739"/>
<dbReference type="InParanoid" id="A0A3P8UFX5"/>
<reference evidence="1 2" key="1">
    <citation type="journal article" date="2014" name="Nat. Genet.">
        <title>Whole-genome sequence of a flatfish provides insights into ZW sex chromosome evolution and adaptation to a benthic lifestyle.</title>
        <authorList>
            <person name="Chen S."/>
            <person name="Zhang G."/>
            <person name="Shao C."/>
            <person name="Huang Q."/>
            <person name="Liu G."/>
            <person name="Zhang P."/>
            <person name="Song W."/>
            <person name="An N."/>
            <person name="Chalopin D."/>
            <person name="Volff J.N."/>
            <person name="Hong Y."/>
            <person name="Li Q."/>
            <person name="Sha Z."/>
            <person name="Zhou H."/>
            <person name="Xie M."/>
            <person name="Yu Q."/>
            <person name="Liu Y."/>
            <person name="Xiang H."/>
            <person name="Wang N."/>
            <person name="Wu K."/>
            <person name="Yang C."/>
            <person name="Zhou Q."/>
            <person name="Liao X."/>
            <person name="Yang L."/>
            <person name="Hu Q."/>
            <person name="Zhang J."/>
            <person name="Meng L."/>
            <person name="Jin L."/>
            <person name="Tian Y."/>
            <person name="Lian J."/>
            <person name="Yang J."/>
            <person name="Miao G."/>
            <person name="Liu S."/>
            <person name="Liang Z."/>
            <person name="Yan F."/>
            <person name="Li Y."/>
            <person name="Sun B."/>
            <person name="Zhang H."/>
            <person name="Zhang J."/>
            <person name="Zhu Y."/>
            <person name="Du M."/>
            <person name="Zhao Y."/>
            <person name="Schartl M."/>
            <person name="Tang Q."/>
            <person name="Wang J."/>
        </authorList>
    </citation>
    <scope>NUCLEOTIDE SEQUENCE</scope>
</reference>
<dbReference type="Proteomes" id="UP000265120">
    <property type="component" value="Chromosome 8"/>
</dbReference>
<evidence type="ECO:0000313" key="1">
    <source>
        <dbReference type="Ensembl" id="ENSCSEP00000000739.1"/>
    </source>
</evidence>
<dbReference type="InterPro" id="IPR008978">
    <property type="entry name" value="HSP20-like_chaperone"/>
</dbReference>
<dbReference type="GO" id="GO:0051087">
    <property type="term" value="F:protein-folding chaperone binding"/>
    <property type="evidence" value="ECO:0007669"/>
    <property type="project" value="TreeGrafter"/>
</dbReference>
<dbReference type="GO" id="GO:0005829">
    <property type="term" value="C:cytosol"/>
    <property type="evidence" value="ECO:0007669"/>
    <property type="project" value="TreeGrafter"/>
</dbReference>
<reference evidence="1" key="3">
    <citation type="submission" date="2025-09" db="UniProtKB">
        <authorList>
            <consortium name="Ensembl"/>
        </authorList>
    </citation>
    <scope>IDENTIFICATION</scope>
</reference>
<proteinExistence type="predicted"/>
<dbReference type="PANTHER" id="PTHR22932">
    <property type="entry name" value="TELOMERASE-BINDING PROTEIN P23 HSP90 CO-CHAPERONE"/>
    <property type="match status" value="1"/>
</dbReference>
<dbReference type="GO" id="GO:0005634">
    <property type="term" value="C:nucleus"/>
    <property type="evidence" value="ECO:0007669"/>
    <property type="project" value="TreeGrafter"/>
</dbReference>
<dbReference type="InterPro" id="IPR045250">
    <property type="entry name" value="p23-like"/>
</dbReference>
<dbReference type="Gene3D" id="2.60.40.790">
    <property type="match status" value="1"/>
</dbReference>
<dbReference type="FunCoup" id="A0A3P8UFX5">
    <property type="interactions" value="1059"/>
</dbReference>
<accession>A0A3P8UFX5</accession>
<dbReference type="GO" id="GO:0006457">
    <property type="term" value="P:protein folding"/>
    <property type="evidence" value="ECO:0007669"/>
    <property type="project" value="TreeGrafter"/>
</dbReference>
<reference evidence="1" key="2">
    <citation type="submission" date="2025-08" db="UniProtKB">
        <authorList>
            <consortium name="Ensembl"/>
        </authorList>
    </citation>
    <scope>IDENTIFICATION</scope>
</reference>
<dbReference type="GeneTree" id="ENSGT00940000163448"/>
<dbReference type="Ensembl" id="ENSCSET00000000767.1">
    <property type="protein sequence ID" value="ENSCSEP00000000739.1"/>
    <property type="gene ID" value="ENSCSEG00000000529.1"/>
</dbReference>
<keyword evidence="2" id="KW-1185">Reference proteome</keyword>
<evidence type="ECO:0000313" key="2">
    <source>
        <dbReference type="Proteomes" id="UP000265120"/>
    </source>
</evidence>
<dbReference type="PANTHER" id="PTHR22932:SF4">
    <property type="entry name" value="PROTEIN PTGES3L-RELATED"/>
    <property type="match status" value="1"/>
</dbReference>
<dbReference type="GO" id="GO:0051131">
    <property type="term" value="P:chaperone-mediated protein complex assembly"/>
    <property type="evidence" value="ECO:0007669"/>
    <property type="project" value="TreeGrafter"/>
</dbReference>
<dbReference type="GO" id="GO:0051879">
    <property type="term" value="F:Hsp90 protein binding"/>
    <property type="evidence" value="ECO:0007669"/>
    <property type="project" value="InterPro"/>
</dbReference>
<dbReference type="SUPFAM" id="SSF49764">
    <property type="entry name" value="HSP20-like chaperones"/>
    <property type="match status" value="1"/>
</dbReference>
<name>A0A3P8UFX5_CYNSE</name>